<evidence type="ECO:0000259" key="3">
    <source>
        <dbReference type="SMART" id="SM00563"/>
    </source>
</evidence>
<accession>A0A645AFD5</accession>
<dbReference type="GO" id="GO:0006654">
    <property type="term" value="P:phosphatidic acid biosynthetic process"/>
    <property type="evidence" value="ECO:0007669"/>
    <property type="project" value="TreeGrafter"/>
</dbReference>
<dbReference type="PANTHER" id="PTHR10434">
    <property type="entry name" value="1-ACYL-SN-GLYCEROL-3-PHOSPHATE ACYLTRANSFERASE"/>
    <property type="match status" value="1"/>
</dbReference>
<evidence type="ECO:0000256" key="1">
    <source>
        <dbReference type="ARBA" id="ARBA00022679"/>
    </source>
</evidence>
<name>A0A645AFD5_9ZZZZ</name>
<evidence type="ECO:0000313" key="4">
    <source>
        <dbReference type="EMBL" id="MPM50991.1"/>
    </source>
</evidence>
<dbReference type="Pfam" id="PF01553">
    <property type="entry name" value="Acyltransferase"/>
    <property type="match status" value="1"/>
</dbReference>
<proteinExistence type="predicted"/>
<keyword evidence="2 4" id="KW-0012">Acyltransferase</keyword>
<dbReference type="SMART" id="SM00563">
    <property type="entry name" value="PlsC"/>
    <property type="match status" value="1"/>
</dbReference>
<dbReference type="EC" id="2.3.1.-" evidence="4"/>
<gene>
    <name evidence="4" type="primary">plsC_12</name>
    <name evidence="4" type="ORF">SDC9_97737</name>
</gene>
<dbReference type="PANTHER" id="PTHR10434:SF11">
    <property type="entry name" value="1-ACYL-SN-GLYCEROL-3-PHOSPHATE ACYLTRANSFERASE"/>
    <property type="match status" value="1"/>
</dbReference>
<dbReference type="CDD" id="cd07989">
    <property type="entry name" value="LPLAT_AGPAT-like"/>
    <property type="match status" value="1"/>
</dbReference>
<evidence type="ECO:0000256" key="2">
    <source>
        <dbReference type="ARBA" id="ARBA00023315"/>
    </source>
</evidence>
<dbReference type="AlphaFoldDB" id="A0A645AFD5"/>
<dbReference type="GO" id="GO:0003841">
    <property type="term" value="F:1-acylglycerol-3-phosphate O-acyltransferase activity"/>
    <property type="evidence" value="ECO:0007669"/>
    <property type="project" value="TreeGrafter"/>
</dbReference>
<keyword evidence="1 4" id="KW-0808">Transferase</keyword>
<reference evidence="4" key="1">
    <citation type="submission" date="2019-08" db="EMBL/GenBank/DDBJ databases">
        <authorList>
            <person name="Kucharzyk K."/>
            <person name="Murdoch R.W."/>
            <person name="Higgins S."/>
            <person name="Loffler F."/>
        </authorList>
    </citation>
    <scope>NUCLEOTIDE SEQUENCE</scope>
</reference>
<dbReference type="EMBL" id="VSSQ01013212">
    <property type="protein sequence ID" value="MPM50991.1"/>
    <property type="molecule type" value="Genomic_DNA"/>
</dbReference>
<organism evidence="4">
    <name type="scientific">bioreactor metagenome</name>
    <dbReference type="NCBI Taxonomy" id="1076179"/>
    <lineage>
        <taxon>unclassified sequences</taxon>
        <taxon>metagenomes</taxon>
        <taxon>ecological metagenomes</taxon>
    </lineage>
</organism>
<protein>
    <submittedName>
        <fullName evidence="4">1-acyl-sn-glycerol-3-phosphate acyltransferase</fullName>
        <ecNumber evidence="4">2.3.1.-</ecNumber>
    </submittedName>
</protein>
<dbReference type="InterPro" id="IPR002123">
    <property type="entry name" value="Plipid/glycerol_acylTrfase"/>
</dbReference>
<dbReference type="SUPFAM" id="SSF69593">
    <property type="entry name" value="Glycerol-3-phosphate (1)-acyltransferase"/>
    <property type="match status" value="1"/>
</dbReference>
<comment type="caution">
    <text evidence="4">The sequence shown here is derived from an EMBL/GenBank/DDBJ whole genome shotgun (WGS) entry which is preliminary data.</text>
</comment>
<feature type="domain" description="Phospholipid/glycerol acyltransferase" evidence="3">
    <location>
        <begin position="36"/>
        <end position="150"/>
    </location>
</feature>
<sequence>MNSYYDKIRSFLAPIIHFLFRSRAKGTENIPQNGAVIIAPNHFSFIDPFLVAAHMSRRLTFLAKAELFKTPFIGNIMKKIGAIPINRDGKDSAALRAAIKALREENVIVIFPQGKRYRGKKPEKSQLKYGIGFLANITKAPVIPTGIYTRGFRSILFRKSFVSFGKPVFAEISEGIEGIKETNEEVSERILAQIMDEIESAQSSAVLSE</sequence>